<dbReference type="GO" id="GO:0006417">
    <property type="term" value="P:regulation of translation"/>
    <property type="evidence" value="ECO:0007669"/>
    <property type="project" value="UniProtKB-KW"/>
</dbReference>
<sequence>MKTGSTRVYSTETGSLCSACGNKLSACKCKKMAASRVSGDGKVRVSRESKGRKGRGVSLISGLPLAEKELKILAKKLKQICGSGGAVKHGIIEIQGEHRDKLVTELNKLGYPAIKAGG</sequence>
<comment type="caution">
    <text evidence="5">The sequence shown here is derived from an EMBL/GenBank/DDBJ whole genome shotgun (WGS) entry which is preliminary data.</text>
</comment>
<protein>
    <recommendedName>
        <fullName evidence="4">SUI1 domain-containing protein</fullName>
    </recommendedName>
</protein>
<dbReference type="GO" id="GO:0001731">
    <property type="term" value="P:formation of translation preinitiation complex"/>
    <property type="evidence" value="ECO:0007669"/>
    <property type="project" value="TreeGrafter"/>
</dbReference>
<keyword evidence="2" id="KW-0810">Translation regulation</keyword>
<evidence type="ECO:0000256" key="3">
    <source>
        <dbReference type="ARBA" id="ARBA00022917"/>
    </source>
</evidence>
<dbReference type="PROSITE" id="PS50296">
    <property type="entry name" value="SUI1"/>
    <property type="match status" value="1"/>
</dbReference>
<dbReference type="InterPro" id="IPR050318">
    <property type="entry name" value="DENR/SUI1_TIF"/>
</dbReference>
<proteinExistence type="inferred from homology"/>
<dbReference type="PIRSF" id="PIRSF037511">
    <property type="entry name" value="Transl_init_SUI1_pro"/>
    <property type="match status" value="1"/>
</dbReference>
<evidence type="ECO:0000256" key="2">
    <source>
        <dbReference type="ARBA" id="ARBA00022845"/>
    </source>
</evidence>
<comment type="similarity">
    <text evidence="1">Belongs to the SUI1 family.</text>
</comment>
<dbReference type="EMBL" id="NVWI01000008">
    <property type="protein sequence ID" value="PCJ40632.1"/>
    <property type="molecule type" value="Genomic_DNA"/>
</dbReference>
<dbReference type="CDD" id="cd11567">
    <property type="entry name" value="YciH_like"/>
    <property type="match status" value="1"/>
</dbReference>
<dbReference type="Proteomes" id="UP000228987">
    <property type="component" value="Unassembled WGS sequence"/>
</dbReference>
<evidence type="ECO:0000313" key="6">
    <source>
        <dbReference type="Proteomes" id="UP000228987"/>
    </source>
</evidence>
<dbReference type="AlphaFoldDB" id="A0A2A5C9Z9"/>
<evidence type="ECO:0000313" key="5">
    <source>
        <dbReference type="EMBL" id="PCJ40632.1"/>
    </source>
</evidence>
<dbReference type="InterPro" id="IPR005872">
    <property type="entry name" value="SUI1_arc_bac"/>
</dbReference>
<dbReference type="SUPFAM" id="SSF55159">
    <property type="entry name" value="eIF1-like"/>
    <property type="match status" value="1"/>
</dbReference>
<organism evidence="5 6">
    <name type="scientific">SAR86 cluster bacterium</name>
    <dbReference type="NCBI Taxonomy" id="2030880"/>
    <lineage>
        <taxon>Bacteria</taxon>
        <taxon>Pseudomonadati</taxon>
        <taxon>Pseudomonadota</taxon>
        <taxon>Gammaproteobacteria</taxon>
        <taxon>SAR86 cluster</taxon>
    </lineage>
</organism>
<gene>
    <name evidence="5" type="ORF">COA71_10325</name>
</gene>
<evidence type="ECO:0000259" key="4">
    <source>
        <dbReference type="PROSITE" id="PS50296"/>
    </source>
</evidence>
<dbReference type="GO" id="GO:0003729">
    <property type="term" value="F:mRNA binding"/>
    <property type="evidence" value="ECO:0007669"/>
    <property type="project" value="TreeGrafter"/>
</dbReference>
<dbReference type="GO" id="GO:0003743">
    <property type="term" value="F:translation initiation factor activity"/>
    <property type="evidence" value="ECO:0007669"/>
    <property type="project" value="InterPro"/>
</dbReference>
<reference evidence="6" key="1">
    <citation type="submission" date="2017-08" db="EMBL/GenBank/DDBJ databases">
        <title>A dynamic microbial community with high functional redundancy inhabits the cold, oxic subseafloor aquifer.</title>
        <authorList>
            <person name="Tully B.J."/>
            <person name="Wheat C.G."/>
            <person name="Glazer B.T."/>
            <person name="Huber J.A."/>
        </authorList>
    </citation>
    <scope>NUCLEOTIDE SEQUENCE [LARGE SCALE GENOMIC DNA]</scope>
</reference>
<accession>A0A2A5C9Z9</accession>
<dbReference type="InterPro" id="IPR036877">
    <property type="entry name" value="SUI1_dom_sf"/>
</dbReference>
<dbReference type="Pfam" id="PF01253">
    <property type="entry name" value="SUI1"/>
    <property type="match status" value="1"/>
</dbReference>
<dbReference type="Gene3D" id="3.30.780.10">
    <property type="entry name" value="SUI1-like domain"/>
    <property type="match status" value="1"/>
</dbReference>
<dbReference type="InterPro" id="IPR001950">
    <property type="entry name" value="SUI1"/>
</dbReference>
<dbReference type="PANTHER" id="PTHR12789">
    <property type="entry name" value="DENSITY-REGULATED PROTEIN HOMOLOG"/>
    <property type="match status" value="1"/>
</dbReference>
<feature type="domain" description="SUI1" evidence="4">
    <location>
        <begin position="44"/>
        <end position="110"/>
    </location>
</feature>
<keyword evidence="3" id="KW-0648">Protein biosynthesis</keyword>
<dbReference type="GO" id="GO:0002188">
    <property type="term" value="P:translation reinitiation"/>
    <property type="evidence" value="ECO:0007669"/>
    <property type="project" value="TreeGrafter"/>
</dbReference>
<dbReference type="PANTHER" id="PTHR12789:SF0">
    <property type="entry name" value="DENSITY-REGULATED PROTEIN"/>
    <property type="match status" value="1"/>
</dbReference>
<name>A0A2A5C9Z9_9GAMM</name>
<evidence type="ECO:0000256" key="1">
    <source>
        <dbReference type="ARBA" id="ARBA00005422"/>
    </source>
</evidence>